<evidence type="ECO:0000256" key="1">
    <source>
        <dbReference type="SAM" id="Phobius"/>
    </source>
</evidence>
<keyword evidence="1" id="KW-0812">Transmembrane</keyword>
<feature type="transmembrane region" description="Helical" evidence="1">
    <location>
        <begin position="64"/>
        <end position="82"/>
    </location>
</feature>
<keyword evidence="1" id="KW-1133">Transmembrane helix</keyword>
<comment type="caution">
    <text evidence="2">The sequence shown here is derived from an EMBL/GenBank/DDBJ whole genome shotgun (WGS) entry which is preliminary data.</text>
</comment>
<feature type="transmembrane region" description="Helical" evidence="1">
    <location>
        <begin position="12"/>
        <end position="29"/>
    </location>
</feature>
<sequence length="135" mass="14924">MSHQPKRETKTLLLSLLAGICGNATWFVFTSEHVAFSIFPLISLGFTLNALYQHYLEHPMEEGTPLLAAALFLVGAFGHSAFARAMNPELGSNFFAIIILLALLGWIGHRVGFFEKIMTHKDNNKPVTVEHDDAA</sequence>
<dbReference type="EMBL" id="CAKLDI010000001">
    <property type="protein sequence ID" value="CAH0532350.1"/>
    <property type="molecule type" value="Genomic_DNA"/>
</dbReference>
<dbReference type="RefSeq" id="WP_237464194.1">
    <property type="nucleotide sequence ID" value="NZ_CAKLDI010000001.1"/>
</dbReference>
<protein>
    <submittedName>
        <fullName evidence="2">Inner membrane protein YijD</fullName>
    </submittedName>
</protein>
<feature type="transmembrane region" description="Helical" evidence="1">
    <location>
        <begin position="94"/>
        <end position="113"/>
    </location>
</feature>
<accession>A0ABN8DQW1</accession>
<reference evidence="2" key="1">
    <citation type="submission" date="2021-11" db="EMBL/GenBank/DDBJ databases">
        <authorList>
            <person name="Rodrigo-Torres L."/>
            <person name="Arahal R. D."/>
            <person name="Lucena T."/>
        </authorList>
    </citation>
    <scope>NUCLEOTIDE SEQUENCE</scope>
    <source>
        <strain evidence="2">CECT 7929</strain>
    </source>
</reference>
<evidence type="ECO:0000313" key="3">
    <source>
        <dbReference type="Proteomes" id="UP000838672"/>
    </source>
</evidence>
<dbReference type="NCBIfam" id="NF008278">
    <property type="entry name" value="PRK11056.1"/>
    <property type="match status" value="1"/>
</dbReference>
<keyword evidence="1" id="KW-0472">Membrane</keyword>
<dbReference type="InterPro" id="IPR009867">
    <property type="entry name" value="DUF1422"/>
</dbReference>
<proteinExistence type="predicted"/>
<evidence type="ECO:0000313" key="2">
    <source>
        <dbReference type="EMBL" id="CAH0532350.1"/>
    </source>
</evidence>
<keyword evidence="3" id="KW-1185">Reference proteome</keyword>
<feature type="transmembrane region" description="Helical" evidence="1">
    <location>
        <begin position="35"/>
        <end position="52"/>
    </location>
</feature>
<organism evidence="2 3">
    <name type="scientific">Vibrio stylophorae</name>
    <dbReference type="NCBI Taxonomy" id="659351"/>
    <lineage>
        <taxon>Bacteria</taxon>
        <taxon>Pseudomonadati</taxon>
        <taxon>Pseudomonadota</taxon>
        <taxon>Gammaproteobacteria</taxon>
        <taxon>Vibrionales</taxon>
        <taxon>Vibrionaceae</taxon>
        <taxon>Vibrio</taxon>
    </lineage>
</organism>
<dbReference type="Proteomes" id="UP000838672">
    <property type="component" value="Unassembled WGS sequence"/>
</dbReference>
<name>A0ABN8DQW1_9VIBR</name>
<gene>
    <name evidence="2" type="primary">yijD</name>
    <name evidence="2" type="ORF">VST7929_00168</name>
</gene>
<dbReference type="Pfam" id="PF07226">
    <property type="entry name" value="DUF1422"/>
    <property type="match status" value="1"/>
</dbReference>